<comment type="miscellaneous">
    <text evidence="11">A single active site specifically recognizes both ATP and CTP and is responsible for their addition.</text>
</comment>
<dbReference type="Pfam" id="PF13735">
    <property type="entry name" value="tRNA_NucTran2_2"/>
    <property type="match status" value="1"/>
</dbReference>
<feature type="binding site" evidence="11">
    <location>
        <position position="28"/>
    </location>
    <ligand>
        <name>ATP</name>
        <dbReference type="ChEBI" id="CHEBI:30616"/>
    </ligand>
</feature>
<evidence type="ECO:0000259" key="14">
    <source>
        <dbReference type="Pfam" id="PF13735"/>
    </source>
</evidence>
<evidence type="ECO:0000256" key="6">
    <source>
        <dbReference type="ARBA" id="ARBA00022741"/>
    </source>
</evidence>
<feature type="binding site" evidence="11">
    <location>
        <position position="31"/>
    </location>
    <ligand>
        <name>CTP</name>
        <dbReference type="ChEBI" id="CHEBI:37563"/>
    </ligand>
</feature>
<dbReference type="InterPro" id="IPR023068">
    <property type="entry name" value="CCA-adding_enz_firmicutes"/>
</dbReference>
<keyword evidence="3 11" id="KW-0819">tRNA processing</keyword>
<dbReference type="InterPro" id="IPR032828">
    <property type="entry name" value="PolyA_RNA-bd"/>
</dbReference>
<name>A0AAW9A465_9BACL</name>
<feature type="domain" description="CCA-adding enzyme C-terminal" evidence="14">
    <location>
        <begin position="241"/>
        <end position="386"/>
    </location>
</feature>
<feature type="binding site" evidence="11">
    <location>
        <position position="164"/>
    </location>
    <ligand>
        <name>CTP</name>
        <dbReference type="ChEBI" id="CHEBI:37563"/>
    </ligand>
</feature>
<keyword evidence="10 11" id="KW-0694">RNA-binding</keyword>
<evidence type="ECO:0000256" key="11">
    <source>
        <dbReference type="HAMAP-Rule" id="MF_01263"/>
    </source>
</evidence>
<dbReference type="Pfam" id="PF01743">
    <property type="entry name" value="PolyA_pol"/>
    <property type="match status" value="1"/>
</dbReference>
<dbReference type="RefSeq" id="WP_317940031.1">
    <property type="nucleotide sequence ID" value="NZ_JAUBDJ010000001.1"/>
</dbReference>
<dbReference type="HAMAP" id="MF_01263">
    <property type="entry name" value="CCA_bact_type3"/>
    <property type="match status" value="1"/>
</dbReference>
<dbReference type="PANTHER" id="PTHR46173:SF1">
    <property type="entry name" value="CCA TRNA NUCLEOTIDYLTRANSFERASE 1, MITOCHONDRIAL"/>
    <property type="match status" value="1"/>
</dbReference>
<dbReference type="Proteomes" id="UP001271648">
    <property type="component" value="Unassembled WGS sequence"/>
</dbReference>
<evidence type="ECO:0000256" key="10">
    <source>
        <dbReference type="ARBA" id="ARBA00022884"/>
    </source>
</evidence>
<comment type="similarity">
    <text evidence="11">Belongs to the tRNA nucleotidyltransferase/poly(A) polymerase family. Bacterial CCA-adding enzyme type 3 subfamily.</text>
</comment>
<evidence type="ECO:0000313" key="15">
    <source>
        <dbReference type="EMBL" id="MDW0115539.1"/>
    </source>
</evidence>
<dbReference type="GO" id="GO:0042245">
    <property type="term" value="P:RNA repair"/>
    <property type="evidence" value="ECO:0007669"/>
    <property type="project" value="UniProtKB-KW"/>
</dbReference>
<keyword evidence="5 11" id="KW-0479">Metal-binding</keyword>
<dbReference type="GO" id="GO:0000049">
    <property type="term" value="F:tRNA binding"/>
    <property type="evidence" value="ECO:0007669"/>
    <property type="project" value="UniProtKB-UniRule"/>
</dbReference>
<dbReference type="SUPFAM" id="SSF81301">
    <property type="entry name" value="Nucleotidyltransferase"/>
    <property type="match status" value="1"/>
</dbReference>
<accession>A0AAW9A465</accession>
<dbReference type="PANTHER" id="PTHR46173">
    <property type="entry name" value="CCA TRNA NUCLEOTIDYLTRANSFERASE 1, MITOCHONDRIAL"/>
    <property type="match status" value="1"/>
</dbReference>
<comment type="function">
    <text evidence="11">Catalyzes the addition and repair of the essential 3'-terminal CCA sequence in tRNAs without using a nucleic acid template. Adds these three nucleotides in the order of C, C, and A to the tRNA nucleotide-73, using CTP and ATP as substrates and producing inorganic pyrophosphate. tRNA 3'-terminal CCA addition is required both for tRNA processing and repair. Also involved in tRNA surveillance by mediating tandem CCA addition to generate a CCACCA at the 3' terminus of unstable tRNAs. While stable tRNAs receive only 3'-terminal CCA, unstable tRNAs are marked with CCACCA and rapidly degraded.</text>
</comment>
<proteinExistence type="inferred from homology"/>
<feature type="binding site" evidence="11">
    <location>
        <position position="161"/>
    </location>
    <ligand>
        <name>ATP</name>
        <dbReference type="ChEBI" id="CHEBI:30616"/>
    </ligand>
</feature>
<feature type="binding site" evidence="11">
    <location>
        <position position="31"/>
    </location>
    <ligand>
        <name>ATP</name>
        <dbReference type="ChEBI" id="CHEBI:30616"/>
    </ligand>
</feature>
<dbReference type="Gene3D" id="1.10.246.80">
    <property type="match status" value="1"/>
</dbReference>
<evidence type="ECO:0000256" key="9">
    <source>
        <dbReference type="ARBA" id="ARBA00022842"/>
    </source>
</evidence>
<evidence type="ECO:0000259" key="13">
    <source>
        <dbReference type="Pfam" id="PF12627"/>
    </source>
</evidence>
<keyword evidence="7 11" id="KW-0692">RNA repair</keyword>
<evidence type="ECO:0000256" key="5">
    <source>
        <dbReference type="ARBA" id="ARBA00022723"/>
    </source>
</evidence>
<dbReference type="GO" id="GO:0005524">
    <property type="term" value="F:ATP binding"/>
    <property type="evidence" value="ECO:0007669"/>
    <property type="project" value="UniProtKB-UniRule"/>
</dbReference>
<evidence type="ECO:0000259" key="12">
    <source>
        <dbReference type="Pfam" id="PF01743"/>
    </source>
</evidence>
<keyword evidence="6 11" id="KW-0547">Nucleotide-binding</keyword>
<dbReference type="EMBL" id="JAUBDJ010000001">
    <property type="protein sequence ID" value="MDW0115539.1"/>
    <property type="molecule type" value="Genomic_DNA"/>
</dbReference>
<dbReference type="InterPro" id="IPR032810">
    <property type="entry name" value="CCA-adding_enz_C"/>
</dbReference>
<feature type="domain" description="Poly A polymerase head" evidence="12">
    <location>
        <begin position="25"/>
        <end position="143"/>
    </location>
</feature>
<evidence type="ECO:0000256" key="8">
    <source>
        <dbReference type="ARBA" id="ARBA00022840"/>
    </source>
</evidence>
<dbReference type="InterPro" id="IPR002646">
    <property type="entry name" value="PolA_pol_head_dom"/>
</dbReference>
<keyword evidence="16" id="KW-1185">Reference proteome</keyword>
<feature type="binding site" evidence="11">
    <location>
        <position position="112"/>
    </location>
    <ligand>
        <name>ATP</name>
        <dbReference type="ChEBI" id="CHEBI:30616"/>
    </ligand>
</feature>
<feature type="binding site" evidence="11">
    <location>
        <position position="155"/>
    </location>
    <ligand>
        <name>CTP</name>
        <dbReference type="ChEBI" id="CHEBI:37563"/>
    </ligand>
</feature>
<dbReference type="AlphaFoldDB" id="A0AAW9A465"/>
<reference evidence="15 16" key="1">
    <citation type="submission" date="2023-06" db="EMBL/GenBank/DDBJ databases">
        <title>Sporosarcina sp. nov., isolated from Korean traditional fermented seafood 'Jeotgal'.</title>
        <authorList>
            <person name="Yang A.I."/>
            <person name="Shin N.-R."/>
        </authorList>
    </citation>
    <scope>NUCLEOTIDE SEQUENCE [LARGE SCALE GENOMIC DNA]</scope>
    <source>
        <strain evidence="15 16">KCTC43456</strain>
    </source>
</reference>
<dbReference type="InterPro" id="IPR050264">
    <property type="entry name" value="Bact_CCA-adding_enz_type3_sf"/>
</dbReference>
<dbReference type="Gene3D" id="1.10.110.30">
    <property type="match status" value="1"/>
</dbReference>
<protein>
    <recommendedName>
        <fullName evidence="11">CCA-adding enzyme</fullName>
        <ecNumber evidence="11">2.7.7.72</ecNumber>
    </recommendedName>
    <alternativeName>
        <fullName evidence="11">CCA tRNA nucleotidyltransferase</fullName>
    </alternativeName>
    <alternativeName>
        <fullName evidence="11">tRNA CCA-pyrophosphorylase</fullName>
    </alternativeName>
    <alternativeName>
        <fullName evidence="11">tRNA adenylyl-/cytidylyl- transferase</fullName>
    </alternativeName>
    <alternativeName>
        <fullName evidence="11">tRNA nucleotidyltransferase</fullName>
    </alternativeName>
    <alternativeName>
        <fullName evidence="11">tRNA-NT</fullName>
    </alternativeName>
</protein>
<dbReference type="Gene3D" id="1.20.58.560">
    <property type="match status" value="1"/>
</dbReference>
<keyword evidence="9 11" id="KW-0460">Magnesium</keyword>
<dbReference type="CDD" id="cd05398">
    <property type="entry name" value="NT_ClassII-CCAase"/>
    <property type="match status" value="1"/>
</dbReference>
<dbReference type="GO" id="GO:0000287">
    <property type="term" value="F:magnesium ion binding"/>
    <property type="evidence" value="ECO:0007669"/>
    <property type="project" value="UniProtKB-UniRule"/>
</dbReference>
<evidence type="ECO:0000256" key="7">
    <source>
        <dbReference type="ARBA" id="ARBA00022800"/>
    </source>
</evidence>
<feature type="binding site" evidence="11">
    <location>
        <position position="41"/>
    </location>
    <ligand>
        <name>Mg(2+)</name>
        <dbReference type="ChEBI" id="CHEBI:18420"/>
    </ligand>
</feature>
<dbReference type="SUPFAM" id="SSF81891">
    <property type="entry name" value="Poly A polymerase C-terminal region-like"/>
    <property type="match status" value="1"/>
</dbReference>
<evidence type="ECO:0000256" key="2">
    <source>
        <dbReference type="ARBA" id="ARBA00022679"/>
    </source>
</evidence>
<dbReference type="Gene3D" id="3.30.460.10">
    <property type="entry name" value="Beta Polymerase, domain 2"/>
    <property type="match status" value="1"/>
</dbReference>
<feature type="binding site" evidence="11">
    <location>
        <position position="43"/>
    </location>
    <ligand>
        <name>Mg(2+)</name>
        <dbReference type="ChEBI" id="CHEBI:18420"/>
    </ligand>
</feature>
<keyword evidence="8 11" id="KW-0067">ATP-binding</keyword>
<feature type="binding site" evidence="11">
    <location>
        <position position="158"/>
    </location>
    <ligand>
        <name>CTP</name>
        <dbReference type="ChEBI" id="CHEBI:37563"/>
    </ligand>
</feature>
<gene>
    <name evidence="11" type="primary">cca</name>
    <name evidence="15" type="ORF">QTL97_01130</name>
</gene>
<feature type="binding site" evidence="11">
    <location>
        <position position="155"/>
    </location>
    <ligand>
        <name>ATP</name>
        <dbReference type="ChEBI" id="CHEBI:30616"/>
    </ligand>
</feature>
<evidence type="ECO:0000313" key="16">
    <source>
        <dbReference type="Proteomes" id="UP001271648"/>
    </source>
</evidence>
<evidence type="ECO:0000256" key="1">
    <source>
        <dbReference type="ARBA" id="ARBA00001946"/>
    </source>
</evidence>
<feature type="domain" description="tRNA nucleotidyltransferase/poly(A) polymerase RNA and SrmB- binding" evidence="13">
    <location>
        <begin position="170"/>
        <end position="226"/>
    </location>
</feature>
<comment type="cofactor">
    <cofactor evidence="1 11">
        <name>Mg(2+)</name>
        <dbReference type="ChEBI" id="CHEBI:18420"/>
    </cofactor>
</comment>
<comment type="subunit">
    <text evidence="11">Homodimer.</text>
</comment>
<evidence type="ECO:0000256" key="3">
    <source>
        <dbReference type="ARBA" id="ARBA00022694"/>
    </source>
</evidence>
<feature type="binding site" evidence="11">
    <location>
        <position position="28"/>
    </location>
    <ligand>
        <name>CTP</name>
        <dbReference type="ChEBI" id="CHEBI:37563"/>
    </ligand>
</feature>
<feature type="binding site" evidence="11">
    <location>
        <position position="112"/>
    </location>
    <ligand>
        <name>CTP</name>
        <dbReference type="ChEBI" id="CHEBI:37563"/>
    </ligand>
</feature>
<dbReference type="Pfam" id="PF12627">
    <property type="entry name" value="PolyA_pol_RNAbd"/>
    <property type="match status" value="1"/>
</dbReference>
<dbReference type="GO" id="GO:0004810">
    <property type="term" value="F:CCA tRNA nucleotidyltransferase activity"/>
    <property type="evidence" value="ECO:0007669"/>
    <property type="project" value="UniProtKB-UniRule"/>
</dbReference>
<keyword evidence="2 11" id="KW-0808">Transferase</keyword>
<feature type="binding site" evidence="11">
    <location>
        <position position="164"/>
    </location>
    <ligand>
        <name>ATP</name>
        <dbReference type="ChEBI" id="CHEBI:30616"/>
    </ligand>
</feature>
<comment type="catalytic activity">
    <reaction evidence="11">
        <text>a tRNA with a 3' CCA end + 2 CTP + ATP = a tRNA with a 3' CCACCA end + 3 diphosphate</text>
        <dbReference type="Rhea" id="RHEA:76235"/>
        <dbReference type="Rhea" id="RHEA-COMP:10468"/>
        <dbReference type="Rhea" id="RHEA-COMP:18655"/>
        <dbReference type="ChEBI" id="CHEBI:30616"/>
        <dbReference type="ChEBI" id="CHEBI:33019"/>
        <dbReference type="ChEBI" id="CHEBI:37563"/>
        <dbReference type="ChEBI" id="CHEBI:83071"/>
        <dbReference type="ChEBI" id="CHEBI:195187"/>
    </reaction>
</comment>
<keyword evidence="4 11" id="KW-0548">Nucleotidyltransferase</keyword>
<comment type="caution">
    <text evidence="15">The sequence shown here is derived from an EMBL/GenBank/DDBJ whole genome shotgun (WGS) entry which is preliminary data.</text>
</comment>
<dbReference type="InterPro" id="IPR043519">
    <property type="entry name" value="NT_sf"/>
</dbReference>
<feature type="binding site" evidence="11">
    <location>
        <position position="158"/>
    </location>
    <ligand>
        <name>ATP</name>
        <dbReference type="ChEBI" id="CHEBI:30616"/>
    </ligand>
</feature>
<evidence type="ECO:0000256" key="4">
    <source>
        <dbReference type="ARBA" id="ARBA00022695"/>
    </source>
</evidence>
<organism evidence="15 16">
    <name type="scientific">Sporosarcina thermotolerans</name>
    <dbReference type="NCBI Taxonomy" id="633404"/>
    <lineage>
        <taxon>Bacteria</taxon>
        <taxon>Bacillati</taxon>
        <taxon>Bacillota</taxon>
        <taxon>Bacilli</taxon>
        <taxon>Bacillales</taxon>
        <taxon>Caryophanaceae</taxon>
        <taxon>Sporosarcina</taxon>
    </lineage>
</organism>
<dbReference type="GO" id="GO:0001680">
    <property type="term" value="P:tRNA 3'-terminal CCA addition"/>
    <property type="evidence" value="ECO:0007669"/>
    <property type="project" value="UniProtKB-UniRule"/>
</dbReference>
<sequence>MSEFGSASSRKVIKLLGDAGYEAVFVGGSVRDYLLGKDASDIDIATSASPEEVKQVFPNTIDVGIEHGTVMVLMDREPIEVTTYRTESTYTDHRRPDEVKFVKSLKEDLRRRDFTINALALTVSGELIDPFGGRDDLKGRVIRAVGNAQDRFTEDALRMVRAVRFASVLGFEVEAGTRQAISGNAEKIRHVSVERIKVEMDKLMKGKEPNKGFALIAETGLSHHLPVFPQDIRILSESVPFEDALQGWAALMLAGGFTASEVARAYKLSNREKEFLSAVHVAFDRRQLGRYTTDDYYRFPFDVICAAENIWQAFNPSEDGIPQHEIAMKQRELPIRSKDELQVNGKDLMAWTEQRGGPWLGEWMDRIEKAVLHRECPNDTEKIKEWFFNEYKRQE</sequence>
<feature type="binding site" evidence="11">
    <location>
        <position position="161"/>
    </location>
    <ligand>
        <name>CTP</name>
        <dbReference type="ChEBI" id="CHEBI:37563"/>
    </ligand>
</feature>
<comment type="catalytic activity">
    <reaction evidence="11">
        <text>a tRNA precursor + 2 CTP + ATP = a tRNA with a 3' CCA end + 3 diphosphate</text>
        <dbReference type="Rhea" id="RHEA:14433"/>
        <dbReference type="Rhea" id="RHEA-COMP:10465"/>
        <dbReference type="Rhea" id="RHEA-COMP:10468"/>
        <dbReference type="ChEBI" id="CHEBI:30616"/>
        <dbReference type="ChEBI" id="CHEBI:33019"/>
        <dbReference type="ChEBI" id="CHEBI:37563"/>
        <dbReference type="ChEBI" id="CHEBI:74896"/>
        <dbReference type="ChEBI" id="CHEBI:83071"/>
        <dbReference type="EC" id="2.7.7.72"/>
    </reaction>
</comment>
<dbReference type="NCBIfam" id="NF009814">
    <property type="entry name" value="PRK13299.1"/>
    <property type="match status" value="1"/>
</dbReference>
<dbReference type="EC" id="2.7.7.72" evidence="11"/>